<feature type="transmembrane region" description="Helical" evidence="1">
    <location>
        <begin position="137"/>
        <end position="156"/>
    </location>
</feature>
<evidence type="ECO:0000313" key="2">
    <source>
        <dbReference type="EMBL" id="MBA4667700.1"/>
    </source>
</evidence>
<keyword evidence="1" id="KW-1133">Transmembrane helix</keyword>
<organism evidence="2">
    <name type="scientific">Opuntia streptacantha</name>
    <name type="common">Prickly pear cactus</name>
    <name type="synonym">Opuntia cardona</name>
    <dbReference type="NCBI Taxonomy" id="393608"/>
    <lineage>
        <taxon>Eukaryota</taxon>
        <taxon>Viridiplantae</taxon>
        <taxon>Streptophyta</taxon>
        <taxon>Embryophyta</taxon>
        <taxon>Tracheophyta</taxon>
        <taxon>Spermatophyta</taxon>
        <taxon>Magnoliopsida</taxon>
        <taxon>eudicotyledons</taxon>
        <taxon>Gunneridae</taxon>
        <taxon>Pentapetalae</taxon>
        <taxon>Caryophyllales</taxon>
        <taxon>Cactineae</taxon>
        <taxon>Cactaceae</taxon>
        <taxon>Opuntioideae</taxon>
        <taxon>Opuntia</taxon>
    </lineage>
</organism>
<reference evidence="2" key="2">
    <citation type="submission" date="2020-07" db="EMBL/GenBank/DDBJ databases">
        <authorList>
            <person name="Vera ALvarez R."/>
            <person name="Arias-Moreno D.M."/>
            <person name="Jimenez-Jacinto V."/>
            <person name="Jimenez-Bremont J.F."/>
            <person name="Swaminathan K."/>
            <person name="Moose S.P."/>
            <person name="Guerrero-Gonzalez M.L."/>
            <person name="Marino-Ramirez L."/>
            <person name="Landsman D."/>
            <person name="Rodriguez-Kessler M."/>
            <person name="Delgado-Sanchez P."/>
        </authorList>
    </citation>
    <scope>NUCLEOTIDE SEQUENCE</scope>
    <source>
        <tissue evidence="2">Cladode</tissue>
    </source>
</reference>
<feature type="transmembrane region" description="Helical" evidence="1">
    <location>
        <begin position="38"/>
        <end position="65"/>
    </location>
</feature>
<dbReference type="AlphaFoldDB" id="A0A7C9EGW5"/>
<keyword evidence="1" id="KW-0472">Membrane</keyword>
<dbReference type="EMBL" id="GISG01236751">
    <property type="protein sequence ID" value="MBA4667700.1"/>
    <property type="molecule type" value="Transcribed_RNA"/>
</dbReference>
<protein>
    <submittedName>
        <fullName evidence="2">Uncharacterized protein</fullName>
    </submittedName>
</protein>
<feature type="transmembrane region" description="Helical" evidence="1">
    <location>
        <begin position="72"/>
        <end position="91"/>
    </location>
</feature>
<sequence length="173" mass="19245">MASSLSASAASMFTICSRGLVATPQASLLRAVRTEVRLWTLFYLLFLFPLRILFFSSSFSLCLASSSSSSELILMTVSKCGLYVAFFSARWFDFISYHYRFSLLILIPVLLSYDLIIGQCQCTHALDDGGMMQINQIANFLKGSTISPFFLLPVFFSNFDGLSMTINISQIDG</sequence>
<feature type="transmembrane region" description="Helical" evidence="1">
    <location>
        <begin position="97"/>
        <end position="116"/>
    </location>
</feature>
<proteinExistence type="predicted"/>
<reference evidence="2" key="1">
    <citation type="journal article" date="2013" name="J. Plant Res.">
        <title>Effect of fungi and light on seed germination of three Opuntia species from semiarid lands of central Mexico.</title>
        <authorList>
            <person name="Delgado-Sanchez P."/>
            <person name="Jimenez-Bremont J.F."/>
            <person name="Guerrero-Gonzalez Mde L."/>
            <person name="Flores J."/>
        </authorList>
    </citation>
    <scope>NUCLEOTIDE SEQUENCE</scope>
    <source>
        <tissue evidence="2">Cladode</tissue>
    </source>
</reference>
<name>A0A7C9EGW5_OPUST</name>
<keyword evidence="1" id="KW-0812">Transmembrane</keyword>
<evidence type="ECO:0000256" key="1">
    <source>
        <dbReference type="SAM" id="Phobius"/>
    </source>
</evidence>
<accession>A0A7C9EGW5</accession>